<comment type="caution">
    <text evidence="2">The sequence shown here is derived from an EMBL/GenBank/DDBJ whole genome shotgun (WGS) entry which is preliminary data.</text>
</comment>
<sequence>MIVKEEEGVMSTFQFVTHMGFGGFPDLHDKLQGFFQKAREADIALTTKAEELEQEAVELEACARDLHVRAQERSSIVTQLDLEAADTFQQVHTSEEKIQAERAKHLGHLTSDLEASRLGLVGLL</sequence>
<dbReference type="Proteomes" id="UP001454036">
    <property type="component" value="Unassembled WGS sequence"/>
</dbReference>
<feature type="coiled-coil region" evidence="1">
    <location>
        <begin position="35"/>
        <end position="69"/>
    </location>
</feature>
<dbReference type="EMBL" id="BAABME010001007">
    <property type="protein sequence ID" value="GAA0146947.1"/>
    <property type="molecule type" value="Genomic_DNA"/>
</dbReference>
<organism evidence="2 3">
    <name type="scientific">Lithospermum erythrorhizon</name>
    <name type="common">Purple gromwell</name>
    <name type="synonym">Lithospermum officinale var. erythrorhizon</name>
    <dbReference type="NCBI Taxonomy" id="34254"/>
    <lineage>
        <taxon>Eukaryota</taxon>
        <taxon>Viridiplantae</taxon>
        <taxon>Streptophyta</taxon>
        <taxon>Embryophyta</taxon>
        <taxon>Tracheophyta</taxon>
        <taxon>Spermatophyta</taxon>
        <taxon>Magnoliopsida</taxon>
        <taxon>eudicotyledons</taxon>
        <taxon>Gunneridae</taxon>
        <taxon>Pentapetalae</taxon>
        <taxon>asterids</taxon>
        <taxon>lamiids</taxon>
        <taxon>Boraginales</taxon>
        <taxon>Boraginaceae</taxon>
        <taxon>Boraginoideae</taxon>
        <taxon>Lithospermeae</taxon>
        <taxon>Lithospermum</taxon>
    </lineage>
</organism>
<evidence type="ECO:0000256" key="1">
    <source>
        <dbReference type="SAM" id="Coils"/>
    </source>
</evidence>
<reference evidence="2 3" key="1">
    <citation type="submission" date="2024-01" db="EMBL/GenBank/DDBJ databases">
        <title>The complete chloroplast genome sequence of Lithospermum erythrorhizon: insights into the phylogenetic relationship among Boraginaceae species and the maternal lineages of purple gromwells.</title>
        <authorList>
            <person name="Okada T."/>
            <person name="Watanabe K."/>
        </authorList>
    </citation>
    <scope>NUCLEOTIDE SEQUENCE [LARGE SCALE GENOMIC DNA]</scope>
</reference>
<keyword evidence="3" id="KW-1185">Reference proteome</keyword>
<gene>
    <name evidence="2" type="ORF">LIER_06769</name>
</gene>
<evidence type="ECO:0000313" key="3">
    <source>
        <dbReference type="Proteomes" id="UP001454036"/>
    </source>
</evidence>
<protein>
    <submittedName>
        <fullName evidence="2">Uncharacterized protein</fullName>
    </submittedName>
</protein>
<accession>A0AAV3P5K9</accession>
<evidence type="ECO:0000313" key="2">
    <source>
        <dbReference type="EMBL" id="GAA0146947.1"/>
    </source>
</evidence>
<keyword evidence="1" id="KW-0175">Coiled coil</keyword>
<dbReference type="AlphaFoldDB" id="A0AAV3P5K9"/>
<name>A0AAV3P5K9_LITER</name>
<proteinExistence type="predicted"/>